<keyword evidence="3 8" id="KW-0808">Transferase</keyword>
<dbReference type="GO" id="GO:0005998">
    <property type="term" value="P:xylulose catabolic process"/>
    <property type="evidence" value="ECO:0007669"/>
    <property type="project" value="UniProtKB-UniRule"/>
</dbReference>
<evidence type="ECO:0000259" key="11">
    <source>
        <dbReference type="Pfam" id="PF00370"/>
    </source>
</evidence>
<comment type="caution">
    <text evidence="13">The sequence shown here is derived from an EMBL/GenBank/DDBJ whole genome shotgun (WGS) entry which is preliminary data.</text>
</comment>
<feature type="site" description="Important for activity" evidence="8">
    <location>
        <position position="8"/>
    </location>
</feature>
<evidence type="ECO:0000259" key="12">
    <source>
        <dbReference type="Pfam" id="PF02782"/>
    </source>
</evidence>
<dbReference type="RefSeq" id="WP_190920446.1">
    <property type="nucleotide sequence ID" value="NZ_JACXIZ010000036.1"/>
</dbReference>
<evidence type="ECO:0000256" key="8">
    <source>
        <dbReference type="HAMAP-Rule" id="MF_02220"/>
    </source>
</evidence>
<dbReference type="GO" id="GO:0042732">
    <property type="term" value="P:D-xylose metabolic process"/>
    <property type="evidence" value="ECO:0007669"/>
    <property type="project" value="UniProtKB-KW"/>
</dbReference>
<evidence type="ECO:0000256" key="7">
    <source>
        <dbReference type="ARBA" id="ARBA00023277"/>
    </source>
</evidence>
<dbReference type="InterPro" id="IPR043129">
    <property type="entry name" value="ATPase_NBD"/>
</dbReference>
<dbReference type="GO" id="GO:0004856">
    <property type="term" value="F:D-xylulokinase activity"/>
    <property type="evidence" value="ECO:0007669"/>
    <property type="project" value="UniProtKB-UniRule"/>
</dbReference>
<sequence length="498" mass="53292">MGYVIGIDLGTSAVKALLVDREGTVRAEAAREYPLYHNYSGWSEQDPDDWVRGTLEALRELTDGLGAEADAVEGISFSGQMHGLVLLDGAGAPVRRAILWNDTRTSEQCREIERTLGERLLGIARNPALEGFTLPKLLWVRQHEPEAFSRAATFVLPKDYVRYKLTGELHMDYSDAAGTLLLDVANKRWSTEILDAFGLSPQLCVPLVASHDRVGELSSDAAAASGLSQRTGVYAGGADNACGAIGAGILSEGVTLCSIGTSGVILSSEADKDRDFGGKVHFFNHGKPDAFYAMGVTLGAGYSLSWFRRTFAPDESYDALLAGVGDVRPGAGGLLFTPYLVGERTPHADAVVRGSFIGIDGSHGRDHFARAVLEGITFSLNESVAIFRAAGKTVDTIISIGGGARNPHWLQMQADIFDAEVVALETEQGPGMGAAMLAAYGCGWFDSLEACAARFVRHGATYRPDAAAVRQYAGLFDAYRQVYAQTRGLGEALLPYRA</sequence>
<protein>
    <recommendedName>
        <fullName evidence="8 10">Xylulose kinase</fullName>
        <shortName evidence="8 10">Xylulokinase</shortName>
        <ecNumber evidence="8 10">2.7.1.17</ecNumber>
    </recommendedName>
</protein>
<evidence type="ECO:0000256" key="4">
    <source>
        <dbReference type="ARBA" id="ARBA00022741"/>
    </source>
</evidence>
<dbReference type="InterPro" id="IPR000577">
    <property type="entry name" value="Carb_kinase_FGGY"/>
</dbReference>
<dbReference type="PIRSF" id="PIRSF000538">
    <property type="entry name" value="GlpK"/>
    <property type="match status" value="1"/>
</dbReference>
<keyword evidence="7 8" id="KW-0119">Carbohydrate metabolism</keyword>
<comment type="similarity">
    <text evidence="1 8 9">Belongs to the FGGY kinase family.</text>
</comment>
<evidence type="ECO:0000256" key="3">
    <source>
        <dbReference type="ARBA" id="ARBA00022679"/>
    </source>
</evidence>
<evidence type="ECO:0000256" key="6">
    <source>
        <dbReference type="ARBA" id="ARBA00022840"/>
    </source>
</evidence>
<dbReference type="PROSITE" id="PS00933">
    <property type="entry name" value="FGGY_KINASES_1"/>
    <property type="match status" value="1"/>
</dbReference>
<dbReference type="InterPro" id="IPR018484">
    <property type="entry name" value="FGGY_N"/>
</dbReference>
<dbReference type="Gene3D" id="3.30.420.40">
    <property type="match status" value="2"/>
</dbReference>
<evidence type="ECO:0000313" key="13">
    <source>
        <dbReference type="EMBL" id="MBD2847337.1"/>
    </source>
</evidence>
<keyword evidence="14" id="KW-1185">Reference proteome</keyword>
<reference evidence="13" key="1">
    <citation type="submission" date="2020-09" db="EMBL/GenBank/DDBJ databases">
        <title>A novel bacterium of genus Paenibacillus, isolated from South China Sea.</title>
        <authorList>
            <person name="Huang H."/>
            <person name="Mo K."/>
            <person name="Hu Y."/>
        </authorList>
    </citation>
    <scope>NUCLEOTIDE SEQUENCE</scope>
    <source>
        <strain evidence="13">IB182496</strain>
    </source>
</reference>
<dbReference type="HAMAP" id="MF_02220">
    <property type="entry name" value="XylB"/>
    <property type="match status" value="1"/>
</dbReference>
<dbReference type="Proteomes" id="UP000621560">
    <property type="component" value="Unassembled WGS sequence"/>
</dbReference>
<dbReference type="PANTHER" id="PTHR43095">
    <property type="entry name" value="SUGAR KINASE"/>
    <property type="match status" value="1"/>
</dbReference>
<dbReference type="EMBL" id="JACXIZ010000036">
    <property type="protein sequence ID" value="MBD2847337.1"/>
    <property type="molecule type" value="Genomic_DNA"/>
</dbReference>
<name>A0A927GU45_9BACL</name>
<dbReference type="EC" id="2.7.1.17" evidence="8 10"/>
<dbReference type="Pfam" id="PF00370">
    <property type="entry name" value="FGGY_N"/>
    <property type="match status" value="1"/>
</dbReference>
<proteinExistence type="inferred from homology"/>
<comment type="catalytic activity">
    <reaction evidence="8 10">
        <text>D-xylulose + ATP = D-xylulose 5-phosphate + ADP + H(+)</text>
        <dbReference type="Rhea" id="RHEA:10964"/>
        <dbReference type="ChEBI" id="CHEBI:15378"/>
        <dbReference type="ChEBI" id="CHEBI:17140"/>
        <dbReference type="ChEBI" id="CHEBI:30616"/>
        <dbReference type="ChEBI" id="CHEBI:57737"/>
        <dbReference type="ChEBI" id="CHEBI:456216"/>
        <dbReference type="EC" id="2.7.1.17"/>
    </reaction>
</comment>
<keyword evidence="4 8" id="KW-0547">Nucleotide-binding</keyword>
<keyword evidence="6 8" id="KW-0067">ATP-binding</keyword>
<gene>
    <name evidence="8 10 13" type="primary">xylB</name>
    <name evidence="13" type="ORF">IDH44_19220</name>
</gene>
<dbReference type="InterPro" id="IPR006000">
    <property type="entry name" value="Xylulokinase"/>
</dbReference>
<feature type="active site" description="Proton acceptor" evidence="8">
    <location>
        <position position="239"/>
    </location>
</feature>
<comment type="function">
    <text evidence="8">Catalyzes the phosphorylation of D-xylulose to D-xylulose 5-phosphate.</text>
</comment>
<accession>A0A927GU45</accession>
<dbReference type="InterPro" id="IPR018483">
    <property type="entry name" value="Carb_kinase_FGGY_CS"/>
</dbReference>
<dbReference type="SUPFAM" id="SSF53067">
    <property type="entry name" value="Actin-like ATPase domain"/>
    <property type="match status" value="2"/>
</dbReference>
<dbReference type="NCBIfam" id="TIGR01312">
    <property type="entry name" value="XylB"/>
    <property type="match status" value="1"/>
</dbReference>
<evidence type="ECO:0000256" key="10">
    <source>
        <dbReference type="RuleBase" id="RU364073"/>
    </source>
</evidence>
<dbReference type="CDD" id="cd07808">
    <property type="entry name" value="ASKHA_NBD_FGGY_EcXK-like"/>
    <property type="match status" value="1"/>
</dbReference>
<dbReference type="Pfam" id="PF02782">
    <property type="entry name" value="FGGY_C"/>
    <property type="match status" value="1"/>
</dbReference>
<feature type="binding site" evidence="8">
    <location>
        <begin position="81"/>
        <end position="82"/>
    </location>
    <ligand>
        <name>substrate</name>
    </ligand>
</feature>
<keyword evidence="5 8" id="KW-0418">Kinase</keyword>
<feature type="domain" description="Carbohydrate kinase FGGY N-terminal" evidence="11">
    <location>
        <begin position="3"/>
        <end position="246"/>
    </location>
</feature>
<dbReference type="InterPro" id="IPR018485">
    <property type="entry name" value="FGGY_C"/>
</dbReference>
<evidence type="ECO:0000313" key="14">
    <source>
        <dbReference type="Proteomes" id="UP000621560"/>
    </source>
</evidence>
<dbReference type="GO" id="GO:0005524">
    <property type="term" value="F:ATP binding"/>
    <property type="evidence" value="ECO:0007669"/>
    <property type="project" value="UniProtKB-UniRule"/>
</dbReference>
<evidence type="ECO:0000256" key="1">
    <source>
        <dbReference type="ARBA" id="ARBA00009156"/>
    </source>
</evidence>
<feature type="domain" description="Carbohydrate kinase FGGY C-terminal" evidence="12">
    <location>
        <begin position="256"/>
        <end position="441"/>
    </location>
</feature>
<organism evidence="13 14">
    <name type="scientific">Paenibacillus sabuli</name>
    <dbReference type="NCBI Taxonomy" id="2772509"/>
    <lineage>
        <taxon>Bacteria</taxon>
        <taxon>Bacillati</taxon>
        <taxon>Bacillota</taxon>
        <taxon>Bacilli</taxon>
        <taxon>Bacillales</taxon>
        <taxon>Paenibacillaceae</taxon>
        <taxon>Paenibacillus</taxon>
    </lineage>
</organism>
<evidence type="ECO:0000256" key="9">
    <source>
        <dbReference type="RuleBase" id="RU003733"/>
    </source>
</evidence>
<dbReference type="PROSITE" id="PS00445">
    <property type="entry name" value="FGGY_KINASES_2"/>
    <property type="match status" value="1"/>
</dbReference>
<dbReference type="InterPro" id="IPR050406">
    <property type="entry name" value="FGGY_Carb_Kinase"/>
</dbReference>
<evidence type="ECO:0000256" key="2">
    <source>
        <dbReference type="ARBA" id="ARBA00022629"/>
    </source>
</evidence>
<dbReference type="AlphaFoldDB" id="A0A927GU45"/>
<dbReference type="PANTHER" id="PTHR43095:SF5">
    <property type="entry name" value="XYLULOSE KINASE"/>
    <property type="match status" value="1"/>
</dbReference>
<evidence type="ECO:0000256" key="5">
    <source>
        <dbReference type="ARBA" id="ARBA00022777"/>
    </source>
</evidence>
<keyword evidence="2 8" id="KW-0859">Xylose metabolism</keyword>